<accession>A0A4R2RS05</accession>
<evidence type="ECO:0000256" key="2">
    <source>
        <dbReference type="ARBA" id="ARBA00022617"/>
    </source>
</evidence>
<keyword evidence="2" id="KW-0349">Heme</keyword>
<evidence type="ECO:0000256" key="8">
    <source>
        <dbReference type="SAM" id="SignalP"/>
    </source>
</evidence>
<feature type="domain" description="Cytochrome c7-like" evidence="10">
    <location>
        <begin position="128"/>
        <end position="185"/>
    </location>
</feature>
<feature type="region of interest" description="Disordered" evidence="7">
    <location>
        <begin position="254"/>
        <end position="295"/>
    </location>
</feature>
<proteinExistence type="predicted"/>
<organism evidence="11 12">
    <name type="scientific">Heliophilum fasciatum</name>
    <dbReference type="NCBI Taxonomy" id="35700"/>
    <lineage>
        <taxon>Bacteria</taxon>
        <taxon>Bacillati</taxon>
        <taxon>Bacillota</taxon>
        <taxon>Clostridia</taxon>
        <taxon>Eubacteriales</taxon>
        <taxon>Heliobacteriaceae</taxon>
        <taxon>Heliophilum</taxon>
    </lineage>
</organism>
<dbReference type="GO" id="GO:0046872">
    <property type="term" value="F:metal ion binding"/>
    <property type="evidence" value="ECO:0007669"/>
    <property type="project" value="UniProtKB-KW"/>
</dbReference>
<keyword evidence="3" id="KW-0479">Metal-binding</keyword>
<dbReference type="InterPro" id="IPR029467">
    <property type="entry name" value="Cyt_c7-like"/>
</dbReference>
<dbReference type="Pfam" id="PF14522">
    <property type="entry name" value="Cytochrome_C7"/>
    <property type="match status" value="1"/>
</dbReference>
<dbReference type="InterPro" id="IPR020942">
    <property type="entry name" value="Cyt_c_III_dom"/>
</dbReference>
<evidence type="ECO:0000259" key="10">
    <source>
        <dbReference type="Pfam" id="PF14522"/>
    </source>
</evidence>
<dbReference type="SUPFAM" id="SSF48695">
    <property type="entry name" value="Multiheme cytochromes"/>
    <property type="match status" value="1"/>
</dbReference>
<evidence type="ECO:0000313" key="12">
    <source>
        <dbReference type="Proteomes" id="UP000294813"/>
    </source>
</evidence>
<comment type="caution">
    <text evidence="11">The sequence shown here is derived from an EMBL/GenBank/DDBJ whole genome shotgun (WGS) entry which is preliminary data.</text>
</comment>
<protein>
    <submittedName>
        <fullName evidence="11">Class III cytochrome C family protein</fullName>
    </submittedName>
</protein>
<evidence type="ECO:0000256" key="3">
    <source>
        <dbReference type="ARBA" id="ARBA00022723"/>
    </source>
</evidence>
<dbReference type="GO" id="GO:0020037">
    <property type="term" value="F:heme binding"/>
    <property type="evidence" value="ECO:0007669"/>
    <property type="project" value="InterPro"/>
</dbReference>
<gene>
    <name evidence="11" type="ORF">EDD73_11919</name>
</gene>
<keyword evidence="1" id="KW-0813">Transport</keyword>
<dbReference type="Pfam" id="PF02085">
    <property type="entry name" value="Cytochrom_CIII"/>
    <property type="match status" value="1"/>
</dbReference>
<keyword evidence="5" id="KW-0249">Electron transport</keyword>
<evidence type="ECO:0000256" key="1">
    <source>
        <dbReference type="ARBA" id="ARBA00022448"/>
    </source>
</evidence>
<name>A0A4R2RS05_9FIRM</name>
<dbReference type="InterPro" id="IPR036280">
    <property type="entry name" value="Multihaem_cyt_sf"/>
</dbReference>
<evidence type="ECO:0000256" key="4">
    <source>
        <dbReference type="ARBA" id="ARBA00022729"/>
    </source>
</evidence>
<keyword evidence="6" id="KW-0408">Iron</keyword>
<evidence type="ECO:0000259" key="9">
    <source>
        <dbReference type="Pfam" id="PF02085"/>
    </source>
</evidence>
<dbReference type="GO" id="GO:0009055">
    <property type="term" value="F:electron transfer activity"/>
    <property type="evidence" value="ECO:0007669"/>
    <property type="project" value="InterPro"/>
</dbReference>
<evidence type="ECO:0000313" key="11">
    <source>
        <dbReference type="EMBL" id="TCP62671.1"/>
    </source>
</evidence>
<dbReference type="EMBL" id="SLXT01000019">
    <property type="protein sequence ID" value="TCP62671.1"/>
    <property type="molecule type" value="Genomic_DNA"/>
</dbReference>
<dbReference type="CDD" id="cd08168">
    <property type="entry name" value="Cytochrom_C3"/>
    <property type="match status" value="1"/>
</dbReference>
<dbReference type="Proteomes" id="UP000294813">
    <property type="component" value="Unassembled WGS sequence"/>
</dbReference>
<feature type="chain" id="PRO_5020796607" evidence="8">
    <location>
        <begin position="16"/>
        <end position="295"/>
    </location>
</feature>
<evidence type="ECO:0000256" key="5">
    <source>
        <dbReference type="ARBA" id="ARBA00022982"/>
    </source>
</evidence>
<dbReference type="Gene3D" id="3.90.10.10">
    <property type="entry name" value="Cytochrome C3"/>
    <property type="match status" value="3"/>
</dbReference>
<keyword evidence="4 8" id="KW-0732">Signal</keyword>
<dbReference type="AlphaFoldDB" id="A0A4R2RS05"/>
<reference evidence="11 12" key="1">
    <citation type="submission" date="2019-03" db="EMBL/GenBank/DDBJ databases">
        <title>Genomic Encyclopedia of Type Strains, Phase IV (KMG-IV): sequencing the most valuable type-strain genomes for metagenomic binning, comparative biology and taxonomic classification.</title>
        <authorList>
            <person name="Goeker M."/>
        </authorList>
    </citation>
    <scope>NUCLEOTIDE SEQUENCE [LARGE SCALE GENOMIC DNA]</scope>
    <source>
        <strain evidence="11 12">DSM 11170</strain>
    </source>
</reference>
<evidence type="ECO:0000256" key="7">
    <source>
        <dbReference type="SAM" id="MobiDB-lite"/>
    </source>
</evidence>
<dbReference type="PANTHER" id="PTHR35038">
    <property type="entry name" value="DISSIMILATORY SULFITE REDUCTASE SIRA"/>
    <property type="match status" value="1"/>
</dbReference>
<evidence type="ECO:0000256" key="6">
    <source>
        <dbReference type="ARBA" id="ARBA00023004"/>
    </source>
</evidence>
<keyword evidence="12" id="KW-1185">Reference proteome</keyword>
<feature type="signal peptide" evidence="8">
    <location>
        <begin position="1"/>
        <end position="15"/>
    </location>
</feature>
<feature type="domain" description="Class III cytochrome C" evidence="9">
    <location>
        <begin position="34"/>
        <end position="102"/>
    </location>
</feature>
<dbReference type="InterPro" id="IPR051829">
    <property type="entry name" value="Multiheme_Cytochr_ET"/>
</dbReference>
<sequence length="295" mass="33366">MLSMLFVLMATAAFAMQKQLLPEVFYSPGELSQEHTDAVKGCIDCHQPWEAVTGTNCTTSNCHSREQMAETLSPEMVLFHDKNQQKDCLACHSAHRGADGQKSTAFDHSKLEAGMSCTECHQLPKDELHKSTGNDCAACHTTETWQGAKIDHEKLAQGKACIDCHQVPADSLHKTAGNDCATCHTTESWQGAKFDHSQYYPLIKEHQVSCVKCHPGNDYSTYSCTSCHSEAKMLRKHRTSDYNKIADCMSCHRDDRSGSGHDGRERWEEGERSRYERDGERWSRSEYRRHEEDDE</sequence>